<evidence type="ECO:0000313" key="5">
    <source>
        <dbReference type="Proteomes" id="UP001153069"/>
    </source>
</evidence>
<evidence type="ECO:0000256" key="2">
    <source>
        <dbReference type="ARBA" id="ARBA00022705"/>
    </source>
</evidence>
<protein>
    <submittedName>
        <fullName evidence="4">Uncharacterized conserved protein (DUF2036)</fullName>
    </submittedName>
</protein>
<keyword evidence="5" id="KW-1185">Reference proteome</keyword>
<feature type="compositionally biased region" description="Low complexity" evidence="3">
    <location>
        <begin position="101"/>
        <end position="111"/>
    </location>
</feature>
<dbReference type="Pfam" id="PF09724">
    <property type="entry name" value="Dcc1"/>
    <property type="match status" value="1"/>
</dbReference>
<dbReference type="GO" id="GO:0034088">
    <property type="term" value="P:maintenance of mitotic sister chromatid cohesion"/>
    <property type="evidence" value="ECO:0007669"/>
    <property type="project" value="TreeGrafter"/>
</dbReference>
<dbReference type="AlphaFoldDB" id="A0A9N8DH10"/>
<evidence type="ECO:0000256" key="3">
    <source>
        <dbReference type="SAM" id="MobiDB-lite"/>
    </source>
</evidence>
<dbReference type="GO" id="GO:0000775">
    <property type="term" value="C:chromosome, centromeric region"/>
    <property type="evidence" value="ECO:0007669"/>
    <property type="project" value="TreeGrafter"/>
</dbReference>
<proteinExistence type="inferred from homology"/>
<sequence length="474" mass="52795">MDLINSITKQDNKAALLTLPRVDLAVTTETQKMKVTKKGGRFVLMQLPKGIDLSDLANGSRFVAPSCDDEKRVALVVESKTKSFLVNRLETSNVLVLVAPQQQQQQSTSSTDASKENDTTNTTTCTTTSAEEPALKKAKMSNSSKKLALVPVATRLLTPGVASGSSFLELRDMTITAKQLTPLLEHDVFDPYYTSRTSNPYYKQSKGRTLESLALELQCSTGQVREVLAQLHGFPFPNHNTNIDEYQYGHLSEEALQDALAAIVATLAEEEQFCLNDTTSISVEEFVTCVAERIPEEESYPELNHVLHYAMNRLVIHNNKQKKQSSLLVTDTHVSFDPKQIAICVAHRLFQSQTKPWKQDTLLLKWQSQVPGVGSQYNVDLGMLRGVAVCTVEEDDTTNTPLWTYLPAQQLSRDPEKRFAALFQVRAKWELDDLQPYIDALVQELEVSQAELLLQYTSSSMDEVTGVKVYGAKA</sequence>
<organism evidence="4 5">
    <name type="scientific">Seminavis robusta</name>
    <dbReference type="NCBI Taxonomy" id="568900"/>
    <lineage>
        <taxon>Eukaryota</taxon>
        <taxon>Sar</taxon>
        <taxon>Stramenopiles</taxon>
        <taxon>Ochrophyta</taxon>
        <taxon>Bacillariophyta</taxon>
        <taxon>Bacillariophyceae</taxon>
        <taxon>Bacillariophycidae</taxon>
        <taxon>Naviculales</taxon>
        <taxon>Naviculaceae</taxon>
        <taxon>Seminavis</taxon>
    </lineage>
</organism>
<dbReference type="GO" id="GO:0006260">
    <property type="term" value="P:DNA replication"/>
    <property type="evidence" value="ECO:0007669"/>
    <property type="project" value="UniProtKB-KW"/>
</dbReference>
<keyword evidence="2" id="KW-0235">DNA replication</keyword>
<evidence type="ECO:0000256" key="1">
    <source>
        <dbReference type="ARBA" id="ARBA00007017"/>
    </source>
</evidence>
<comment type="similarity">
    <text evidence="1">Belongs to the DCC1 family.</text>
</comment>
<name>A0A9N8DH10_9STRA</name>
<dbReference type="OrthoDB" id="48517at2759"/>
<reference evidence="4" key="1">
    <citation type="submission" date="2020-06" db="EMBL/GenBank/DDBJ databases">
        <authorList>
            <consortium name="Plant Systems Biology data submission"/>
        </authorList>
    </citation>
    <scope>NUCLEOTIDE SEQUENCE</scope>
    <source>
        <strain evidence="4">D6</strain>
    </source>
</reference>
<accession>A0A9N8DH10</accession>
<evidence type="ECO:0000313" key="4">
    <source>
        <dbReference type="EMBL" id="CAB9502597.1"/>
    </source>
</evidence>
<feature type="compositionally biased region" description="Low complexity" evidence="3">
    <location>
        <begin position="119"/>
        <end position="128"/>
    </location>
</feature>
<dbReference type="GO" id="GO:0000785">
    <property type="term" value="C:chromatin"/>
    <property type="evidence" value="ECO:0007669"/>
    <property type="project" value="TreeGrafter"/>
</dbReference>
<dbReference type="InterPro" id="IPR019128">
    <property type="entry name" value="Dcc1"/>
</dbReference>
<dbReference type="PANTHER" id="PTHR13395">
    <property type="entry name" value="SISTER CHROMATID COHESION PROTEIN DCC1-RELATED"/>
    <property type="match status" value="1"/>
</dbReference>
<gene>
    <name evidence="4" type="ORF">SEMRO_141_G065730.1</name>
</gene>
<dbReference type="Proteomes" id="UP001153069">
    <property type="component" value="Unassembled WGS sequence"/>
</dbReference>
<feature type="region of interest" description="Disordered" evidence="3">
    <location>
        <begin position="100"/>
        <end position="140"/>
    </location>
</feature>
<dbReference type="PANTHER" id="PTHR13395:SF6">
    <property type="entry name" value="SISTER CHROMATID COHESION PROTEIN DCC1"/>
    <property type="match status" value="1"/>
</dbReference>
<dbReference type="EMBL" id="CAICTM010000140">
    <property type="protein sequence ID" value="CAB9502597.1"/>
    <property type="molecule type" value="Genomic_DNA"/>
</dbReference>
<dbReference type="GO" id="GO:0031390">
    <property type="term" value="C:Ctf18 RFC-like complex"/>
    <property type="evidence" value="ECO:0007669"/>
    <property type="project" value="InterPro"/>
</dbReference>
<comment type="caution">
    <text evidence="4">The sequence shown here is derived from an EMBL/GenBank/DDBJ whole genome shotgun (WGS) entry which is preliminary data.</text>
</comment>